<keyword evidence="1" id="KW-1133">Transmembrane helix</keyword>
<dbReference type="RefSeq" id="WP_074538352.1">
    <property type="nucleotide sequence ID" value="NZ_FNBD01000005.1"/>
</dbReference>
<reference evidence="3" key="1">
    <citation type="submission" date="2016-10" db="EMBL/GenBank/DDBJ databases">
        <authorList>
            <person name="Varghese N."/>
            <person name="Submissions S."/>
        </authorList>
    </citation>
    <scope>NUCLEOTIDE SEQUENCE [LARGE SCALE GENOMIC DNA]</scope>
    <source>
        <strain evidence="3">DSM 24729</strain>
    </source>
</reference>
<keyword evidence="1" id="KW-0812">Transmembrane</keyword>
<protein>
    <recommendedName>
        <fullName evidence="4">Tetratricopeptide repeat-containing protein</fullName>
    </recommendedName>
</protein>
<name>A0A1G7H3C0_9FLAO</name>
<dbReference type="Proteomes" id="UP000182114">
    <property type="component" value="Unassembled WGS sequence"/>
</dbReference>
<gene>
    <name evidence="2" type="ORF">SAMN04487992_105241</name>
</gene>
<evidence type="ECO:0000256" key="1">
    <source>
        <dbReference type="SAM" id="Phobius"/>
    </source>
</evidence>
<feature type="transmembrane region" description="Helical" evidence="1">
    <location>
        <begin position="77"/>
        <end position="100"/>
    </location>
</feature>
<accession>A0A1G7H3C0</accession>
<organism evidence="2 3">
    <name type="scientific">Cellulophaga baltica</name>
    <dbReference type="NCBI Taxonomy" id="76594"/>
    <lineage>
        <taxon>Bacteria</taxon>
        <taxon>Pseudomonadati</taxon>
        <taxon>Bacteroidota</taxon>
        <taxon>Flavobacteriia</taxon>
        <taxon>Flavobacteriales</taxon>
        <taxon>Flavobacteriaceae</taxon>
        <taxon>Cellulophaga</taxon>
    </lineage>
</organism>
<keyword evidence="3" id="KW-1185">Reference proteome</keyword>
<evidence type="ECO:0000313" key="3">
    <source>
        <dbReference type="Proteomes" id="UP000182114"/>
    </source>
</evidence>
<dbReference type="AlphaFoldDB" id="A0A1G7H3C0"/>
<keyword evidence="1" id="KW-0472">Membrane</keyword>
<proteinExistence type="predicted"/>
<evidence type="ECO:0000313" key="2">
    <source>
        <dbReference type="EMBL" id="SDE94794.1"/>
    </source>
</evidence>
<dbReference type="EMBL" id="FNBD01000005">
    <property type="protein sequence ID" value="SDE94794.1"/>
    <property type="molecule type" value="Genomic_DNA"/>
</dbReference>
<sequence length="203" mass="23194">MFGGGSGAGMAQVYRTNIKLLRKTNRFNSARTFTTTKKEYSKVAGSSVLLKKMSAAQFRETRQQVLQNRKQDRQKNILLSTAVFVPLLLLFAYVTSMFFANENAIQANNLKLETATNLKHYNFYMSDAAIWLQQQKVANAIFQYRKAKELFPEKFAVNYKLTQVLLSSCALDSLYCKGARESVIRLKDKYPDREEVLSLVAFL</sequence>
<dbReference type="eggNOG" id="ENOG502ZIY5">
    <property type="taxonomic scope" value="Bacteria"/>
</dbReference>
<evidence type="ECO:0008006" key="4">
    <source>
        <dbReference type="Google" id="ProtNLM"/>
    </source>
</evidence>